<keyword evidence="2" id="KW-1185">Reference proteome</keyword>
<accession>A0A4R1K451</accession>
<dbReference type="OrthoDB" id="9794443at2"/>
<sequence>MAESRAQLEKSSKNIPPRLADVESQRHILARFAEVVPVQSADQSTDKPLPADATIEAKQDRYASDDVSVAAAYSPAFPRCYAQTTGDWSTIPKTEHAGERSVAYW</sequence>
<evidence type="ECO:0000313" key="2">
    <source>
        <dbReference type="Proteomes" id="UP000295565"/>
    </source>
</evidence>
<comment type="caution">
    <text evidence="1">The sequence shown here is derived from an EMBL/GenBank/DDBJ whole genome shotgun (WGS) entry which is preliminary data.</text>
</comment>
<dbReference type="Proteomes" id="UP000295565">
    <property type="component" value="Unassembled WGS sequence"/>
</dbReference>
<evidence type="ECO:0000313" key="1">
    <source>
        <dbReference type="EMBL" id="TCK57769.1"/>
    </source>
</evidence>
<dbReference type="RefSeq" id="WP_131912315.1">
    <property type="nucleotide sequence ID" value="NZ_OU594967.1"/>
</dbReference>
<gene>
    <name evidence="1" type="ORF">EV690_1465</name>
</gene>
<organism evidence="1 2">
    <name type="scientific">Celerinatantimonas diazotrophica</name>
    <dbReference type="NCBI Taxonomy" id="412034"/>
    <lineage>
        <taxon>Bacteria</taxon>
        <taxon>Pseudomonadati</taxon>
        <taxon>Pseudomonadota</taxon>
        <taxon>Gammaproteobacteria</taxon>
        <taxon>Celerinatantimonadaceae</taxon>
        <taxon>Celerinatantimonas</taxon>
    </lineage>
</organism>
<dbReference type="AlphaFoldDB" id="A0A4R1K451"/>
<name>A0A4R1K451_9GAMM</name>
<dbReference type="EMBL" id="SMGD01000012">
    <property type="protein sequence ID" value="TCK57769.1"/>
    <property type="molecule type" value="Genomic_DNA"/>
</dbReference>
<proteinExistence type="predicted"/>
<protein>
    <submittedName>
        <fullName evidence="1">Uncharacterized protein</fullName>
    </submittedName>
</protein>
<reference evidence="1 2" key="1">
    <citation type="submission" date="2019-03" db="EMBL/GenBank/DDBJ databases">
        <title>Genomic Encyclopedia of Type Strains, Phase IV (KMG-IV): sequencing the most valuable type-strain genomes for metagenomic binning, comparative biology and taxonomic classification.</title>
        <authorList>
            <person name="Goeker M."/>
        </authorList>
    </citation>
    <scope>NUCLEOTIDE SEQUENCE [LARGE SCALE GENOMIC DNA]</scope>
    <source>
        <strain evidence="1 2">DSM 18577</strain>
    </source>
</reference>